<dbReference type="PANTHER" id="PTHR30363">
    <property type="entry name" value="HTH-TYPE TRANSCRIPTIONAL REGULATOR SRLR-RELATED"/>
    <property type="match status" value="1"/>
</dbReference>
<dbReference type="SUPFAM" id="SSF46785">
    <property type="entry name" value="Winged helix' DNA-binding domain"/>
    <property type="match status" value="1"/>
</dbReference>
<evidence type="ECO:0000256" key="3">
    <source>
        <dbReference type="ARBA" id="ARBA00023163"/>
    </source>
</evidence>
<dbReference type="InterPro" id="IPR036390">
    <property type="entry name" value="WH_DNA-bd_sf"/>
</dbReference>
<dbReference type="SMART" id="SM01134">
    <property type="entry name" value="DeoRC"/>
    <property type="match status" value="1"/>
</dbReference>
<dbReference type="InterPro" id="IPR014036">
    <property type="entry name" value="DeoR-like_C"/>
</dbReference>
<evidence type="ECO:0000256" key="1">
    <source>
        <dbReference type="ARBA" id="ARBA00022491"/>
    </source>
</evidence>
<dbReference type="GO" id="GO:0003677">
    <property type="term" value="F:DNA binding"/>
    <property type="evidence" value="ECO:0007669"/>
    <property type="project" value="UniProtKB-KW"/>
</dbReference>
<reference evidence="5 6" key="1">
    <citation type="submission" date="2024-01" db="EMBL/GenBank/DDBJ databases">
        <title>Multi-omics insights into the function and evolution of sodium benzoate biodegradation pathways in Benzoatithermus flavus gen. nov., sp. nov. from hot spring.</title>
        <authorList>
            <person name="Hu C.-J."/>
            <person name="Li W.-J."/>
        </authorList>
    </citation>
    <scope>NUCLEOTIDE SEQUENCE [LARGE SCALE GENOMIC DNA]</scope>
    <source>
        <strain evidence="5 6">SYSU G07066</strain>
    </source>
</reference>
<dbReference type="InterPro" id="IPR036388">
    <property type="entry name" value="WH-like_DNA-bd_sf"/>
</dbReference>
<evidence type="ECO:0000313" key="6">
    <source>
        <dbReference type="Proteomes" id="UP001375743"/>
    </source>
</evidence>
<dbReference type="PANTHER" id="PTHR30363:SF4">
    <property type="entry name" value="GLYCEROL-3-PHOSPHATE REGULON REPRESSOR"/>
    <property type="match status" value="1"/>
</dbReference>
<keyword evidence="3" id="KW-0804">Transcription</keyword>
<dbReference type="SUPFAM" id="SSF100950">
    <property type="entry name" value="NagB/RpiA/CoA transferase-like"/>
    <property type="match status" value="1"/>
</dbReference>
<dbReference type="Proteomes" id="UP001375743">
    <property type="component" value="Unassembled WGS sequence"/>
</dbReference>
<name>A0ABU8XX22_9PROT</name>
<dbReference type="EMBL" id="JBBLZC010000034">
    <property type="protein sequence ID" value="MEK0085761.1"/>
    <property type="molecule type" value="Genomic_DNA"/>
</dbReference>
<comment type="caution">
    <text evidence="5">The sequence shown here is derived from an EMBL/GenBank/DDBJ whole genome shotgun (WGS) entry which is preliminary data.</text>
</comment>
<dbReference type="Pfam" id="PF00455">
    <property type="entry name" value="DeoRC"/>
    <property type="match status" value="1"/>
</dbReference>
<keyword evidence="1" id="KW-0678">Repressor</keyword>
<evidence type="ECO:0000256" key="2">
    <source>
        <dbReference type="ARBA" id="ARBA00023015"/>
    </source>
</evidence>
<dbReference type="SMART" id="SM00420">
    <property type="entry name" value="HTH_DEOR"/>
    <property type="match status" value="1"/>
</dbReference>
<accession>A0ABU8XX22</accession>
<evidence type="ECO:0000313" key="5">
    <source>
        <dbReference type="EMBL" id="MEK0085761.1"/>
    </source>
</evidence>
<organism evidence="5 6">
    <name type="scientific">Benzoatithermus flavus</name>
    <dbReference type="NCBI Taxonomy" id="3108223"/>
    <lineage>
        <taxon>Bacteria</taxon>
        <taxon>Pseudomonadati</taxon>
        <taxon>Pseudomonadota</taxon>
        <taxon>Alphaproteobacteria</taxon>
        <taxon>Geminicoccales</taxon>
        <taxon>Geminicoccaceae</taxon>
        <taxon>Benzoatithermus</taxon>
    </lineage>
</organism>
<dbReference type="PROSITE" id="PS51000">
    <property type="entry name" value="HTH_DEOR_2"/>
    <property type="match status" value="1"/>
</dbReference>
<protein>
    <submittedName>
        <fullName evidence="5">DeoR/GlpR family DNA-binding transcription regulator</fullName>
    </submittedName>
</protein>
<gene>
    <name evidence="5" type="ORF">U1T56_21620</name>
</gene>
<dbReference type="InterPro" id="IPR037171">
    <property type="entry name" value="NagB/RpiA_transferase-like"/>
</dbReference>
<feature type="domain" description="HTH deoR-type" evidence="4">
    <location>
        <begin position="3"/>
        <end position="58"/>
    </location>
</feature>
<dbReference type="Gene3D" id="1.10.10.10">
    <property type="entry name" value="Winged helix-like DNA-binding domain superfamily/Winged helix DNA-binding domain"/>
    <property type="match status" value="1"/>
</dbReference>
<keyword evidence="6" id="KW-1185">Reference proteome</keyword>
<evidence type="ECO:0000259" key="4">
    <source>
        <dbReference type="PROSITE" id="PS51000"/>
    </source>
</evidence>
<keyword evidence="2" id="KW-0805">Transcription regulation</keyword>
<dbReference type="InterPro" id="IPR001034">
    <property type="entry name" value="DeoR_HTH"/>
</dbReference>
<dbReference type="PRINTS" id="PR00037">
    <property type="entry name" value="HTHLACR"/>
</dbReference>
<keyword evidence="5" id="KW-0238">DNA-binding</keyword>
<dbReference type="Pfam" id="PF08220">
    <property type="entry name" value="HTH_DeoR"/>
    <property type="match status" value="1"/>
</dbReference>
<proteinExistence type="predicted"/>
<dbReference type="Gene3D" id="3.40.50.1360">
    <property type="match status" value="1"/>
</dbReference>
<sequence length="255" mass="27376">MHPTRLQAAIIEAVRNEGAVRIAALARRLAVSDETIRRQVKPLVADGLLTRTHGGIAWAAARSEPPFHRRLAERAAAKRMIGELAAERVQDGQTVMIDTGSTTAYTAEALSRRRRDLTVITNSLEIARRLVGRNGNRVFLAGGELRADLAAAVGPEAVAFLDQFRADLAILSIAAIDPEAGLMDFDLDEARIARTMLTHARARLVVADTSKFGRRAPVWVCAAGEIGTVVTEAPPPAELAARLSEAGVELLWPAG</sequence>
<dbReference type="RefSeq" id="WP_418161611.1">
    <property type="nucleotide sequence ID" value="NZ_JBBLZC010000034.1"/>
</dbReference>
<dbReference type="InterPro" id="IPR050313">
    <property type="entry name" value="Carb_Metab_HTH_regulators"/>
</dbReference>